<organism evidence="2 3">
    <name type="scientific">Caerostris extrusa</name>
    <name type="common">Bark spider</name>
    <name type="synonym">Caerostris bankana</name>
    <dbReference type="NCBI Taxonomy" id="172846"/>
    <lineage>
        <taxon>Eukaryota</taxon>
        <taxon>Metazoa</taxon>
        <taxon>Ecdysozoa</taxon>
        <taxon>Arthropoda</taxon>
        <taxon>Chelicerata</taxon>
        <taxon>Arachnida</taxon>
        <taxon>Araneae</taxon>
        <taxon>Araneomorphae</taxon>
        <taxon>Entelegynae</taxon>
        <taxon>Araneoidea</taxon>
        <taxon>Araneidae</taxon>
        <taxon>Caerostris</taxon>
    </lineage>
</organism>
<dbReference type="EMBL" id="BPLR01008127">
    <property type="protein sequence ID" value="GIY22264.1"/>
    <property type="molecule type" value="Genomic_DNA"/>
</dbReference>
<dbReference type="AlphaFoldDB" id="A0AAV4RK70"/>
<proteinExistence type="predicted"/>
<evidence type="ECO:0000313" key="2">
    <source>
        <dbReference type="EMBL" id="GIY22264.1"/>
    </source>
</evidence>
<feature type="region of interest" description="Disordered" evidence="1">
    <location>
        <begin position="44"/>
        <end position="84"/>
    </location>
</feature>
<accession>A0AAV4RK70</accession>
<sequence length="124" mass="13931">MKNITDLPSKNSLLEGGEKNTIPTPQTSSSLFSDIKKNILAHDGRNSFSKRKDEIEGRLLKSSNSDTGRKSDVTPRRTTKKKKQHFYMATLSSKQDCARRNTKLRIKLFSAGSDIRKLGGAQKY</sequence>
<feature type="compositionally biased region" description="Basic and acidic residues" evidence="1">
    <location>
        <begin position="44"/>
        <end position="59"/>
    </location>
</feature>
<protein>
    <submittedName>
        <fullName evidence="2">Uncharacterized protein</fullName>
    </submittedName>
</protein>
<evidence type="ECO:0000313" key="3">
    <source>
        <dbReference type="Proteomes" id="UP001054945"/>
    </source>
</evidence>
<dbReference type="Proteomes" id="UP001054945">
    <property type="component" value="Unassembled WGS sequence"/>
</dbReference>
<reference evidence="2 3" key="1">
    <citation type="submission" date="2021-06" db="EMBL/GenBank/DDBJ databases">
        <title>Caerostris extrusa draft genome.</title>
        <authorList>
            <person name="Kono N."/>
            <person name="Arakawa K."/>
        </authorList>
    </citation>
    <scope>NUCLEOTIDE SEQUENCE [LARGE SCALE GENOMIC DNA]</scope>
</reference>
<feature type="region of interest" description="Disordered" evidence="1">
    <location>
        <begin position="1"/>
        <end position="29"/>
    </location>
</feature>
<evidence type="ECO:0000256" key="1">
    <source>
        <dbReference type="SAM" id="MobiDB-lite"/>
    </source>
</evidence>
<gene>
    <name evidence="2" type="ORF">CEXT_539481</name>
</gene>
<keyword evidence="3" id="KW-1185">Reference proteome</keyword>
<name>A0AAV4RK70_CAEEX</name>
<comment type="caution">
    <text evidence="2">The sequence shown here is derived from an EMBL/GenBank/DDBJ whole genome shotgun (WGS) entry which is preliminary data.</text>
</comment>
<feature type="compositionally biased region" description="Polar residues" evidence="1">
    <location>
        <begin position="1"/>
        <end position="12"/>
    </location>
</feature>